<sequence length="284" mass="31798">MSNHTLRIGQISYLNVLPLYHHLKRIFPTTEAIEYIPGHPSEMNAMLAKGTLDAAPASAFEYLHDAEKYCLLPDLSITASHGPVKSVLLVSPTPLEDLPAWMQAHGNTISITKATASSVALLKVLWKYFWKLPEADWQDIEPGTGLDFERPFLEIGNHALRNYLNPPEGWQIIDLADEWMRHTGLPFVFAVWIVRRGLNERQMELLGDVHAALMHCKASCHESIDEIAELPGIKPWIDRNGVENYLSTLGYDLGPQEMASLALFGDYCTRLGLIEGMPGLSWAL</sequence>
<dbReference type="SUPFAM" id="SSF53850">
    <property type="entry name" value="Periplasmic binding protein-like II"/>
    <property type="match status" value="1"/>
</dbReference>
<dbReference type="GO" id="GO:0016836">
    <property type="term" value="F:hydro-lyase activity"/>
    <property type="evidence" value="ECO:0007669"/>
    <property type="project" value="UniProtKB-UniRule"/>
</dbReference>
<dbReference type="KEGG" id="dfl:DFE_0902"/>
<protein>
    <recommendedName>
        <fullName evidence="4">Chorismate dehydratase</fullName>
        <ecNumber evidence="4">4.2.1.151</ecNumber>
    </recommendedName>
    <alternativeName>
        <fullName evidence="4">Menaquinone biosynthetic enzyme MqnA</fullName>
    </alternativeName>
</protein>
<reference evidence="5 6" key="1">
    <citation type="journal article" date="2018" name="Sci. Adv.">
        <title>Multi-heme cytochromes provide a pathway for survival in energy-limited environments.</title>
        <authorList>
            <person name="Deng X."/>
            <person name="Dohmae N."/>
            <person name="Nealson K.H."/>
            <person name="Hashimoto K."/>
            <person name="Okamoto A."/>
        </authorList>
    </citation>
    <scope>NUCLEOTIDE SEQUENCE [LARGE SCALE GENOMIC DNA]</scope>
    <source>
        <strain evidence="5 6">IS5</strain>
    </source>
</reference>
<dbReference type="PANTHER" id="PTHR37690:SF1">
    <property type="entry name" value="CHORISMATE DEHYDRATASE"/>
    <property type="match status" value="1"/>
</dbReference>
<evidence type="ECO:0000256" key="1">
    <source>
        <dbReference type="ARBA" id="ARBA00004863"/>
    </source>
</evidence>
<dbReference type="EMBL" id="AP017378">
    <property type="protein sequence ID" value="BBD07628.1"/>
    <property type="molecule type" value="Genomic_DNA"/>
</dbReference>
<keyword evidence="3 4" id="KW-0456">Lyase</keyword>
<dbReference type="AlphaFoldDB" id="A0A2Z6AWQ5"/>
<keyword evidence="2 4" id="KW-0474">Menaquinone biosynthesis</keyword>
<dbReference type="Gene3D" id="3.40.190.10">
    <property type="entry name" value="Periplasmic binding protein-like II"/>
    <property type="match status" value="2"/>
</dbReference>
<dbReference type="UniPathway" id="UPA00079"/>
<dbReference type="InterPro" id="IPR030868">
    <property type="entry name" value="MqnA"/>
</dbReference>
<dbReference type="Pfam" id="PF02621">
    <property type="entry name" value="VitK2_biosynth"/>
    <property type="match status" value="1"/>
</dbReference>
<evidence type="ECO:0000313" key="5">
    <source>
        <dbReference type="EMBL" id="BBD07628.1"/>
    </source>
</evidence>
<dbReference type="Proteomes" id="UP000269883">
    <property type="component" value="Chromosome"/>
</dbReference>
<comment type="catalytic activity">
    <reaction evidence="4">
        <text>chorismate = 3-[(1-carboxyvinyl)-oxy]benzoate + H2O</text>
        <dbReference type="Rhea" id="RHEA:40051"/>
        <dbReference type="ChEBI" id="CHEBI:15377"/>
        <dbReference type="ChEBI" id="CHEBI:29748"/>
        <dbReference type="ChEBI" id="CHEBI:76981"/>
        <dbReference type="EC" id="4.2.1.151"/>
    </reaction>
</comment>
<accession>A0A2Z6AWQ5</accession>
<evidence type="ECO:0000256" key="4">
    <source>
        <dbReference type="HAMAP-Rule" id="MF_00995"/>
    </source>
</evidence>
<comment type="function">
    <text evidence="4">Catalyzes the dehydration of chorismate into 3-[(1-carboxyvinyl)oxy]benzoate, a step in the biosynthesis of menaquinone (MK, vitamin K2).</text>
</comment>
<dbReference type="CDD" id="cd13634">
    <property type="entry name" value="PBP2_Sco4506"/>
    <property type="match status" value="1"/>
</dbReference>
<organism evidence="5 6">
    <name type="scientific">Desulfovibrio ferrophilus</name>
    <dbReference type="NCBI Taxonomy" id="241368"/>
    <lineage>
        <taxon>Bacteria</taxon>
        <taxon>Pseudomonadati</taxon>
        <taxon>Thermodesulfobacteriota</taxon>
        <taxon>Desulfovibrionia</taxon>
        <taxon>Desulfovibrionales</taxon>
        <taxon>Desulfovibrionaceae</taxon>
        <taxon>Desulfovibrio</taxon>
    </lineage>
</organism>
<name>A0A2Z6AWQ5_9BACT</name>
<comment type="pathway">
    <text evidence="1 4">Quinol/quinone metabolism; menaquinone biosynthesis.</text>
</comment>
<dbReference type="InterPro" id="IPR003773">
    <property type="entry name" value="Menaquinone_biosynth"/>
</dbReference>
<comment type="similarity">
    <text evidence="4">Belongs to the MqnA/MqnD family. MqnA subfamily.</text>
</comment>
<evidence type="ECO:0000256" key="2">
    <source>
        <dbReference type="ARBA" id="ARBA00022428"/>
    </source>
</evidence>
<dbReference type="EC" id="4.2.1.151" evidence="4"/>
<dbReference type="GO" id="GO:0009234">
    <property type="term" value="P:menaquinone biosynthetic process"/>
    <property type="evidence" value="ECO:0007669"/>
    <property type="project" value="UniProtKB-UniRule"/>
</dbReference>
<dbReference type="PANTHER" id="PTHR37690">
    <property type="entry name" value="CHORISMATE DEHYDRATASE"/>
    <property type="match status" value="1"/>
</dbReference>
<evidence type="ECO:0000313" key="6">
    <source>
        <dbReference type="Proteomes" id="UP000269883"/>
    </source>
</evidence>
<evidence type="ECO:0000256" key="3">
    <source>
        <dbReference type="ARBA" id="ARBA00023239"/>
    </source>
</evidence>
<dbReference type="HAMAP" id="MF_00995">
    <property type="entry name" value="MqnA"/>
    <property type="match status" value="1"/>
</dbReference>
<proteinExistence type="inferred from homology"/>
<gene>
    <name evidence="4" type="primary">mqnA</name>
    <name evidence="5" type="ORF">DFE_0902</name>
</gene>
<keyword evidence="6" id="KW-1185">Reference proteome</keyword>
<dbReference type="RefSeq" id="WP_172961634.1">
    <property type="nucleotide sequence ID" value="NZ_AP017378.1"/>
</dbReference>